<evidence type="ECO:0000259" key="2">
    <source>
        <dbReference type="Pfam" id="PF05239"/>
    </source>
</evidence>
<feature type="compositionally biased region" description="Polar residues" evidence="1">
    <location>
        <begin position="168"/>
        <end position="177"/>
    </location>
</feature>
<dbReference type="InterPro" id="IPR027275">
    <property type="entry name" value="PRC-brl_dom"/>
</dbReference>
<dbReference type="PANTHER" id="PTHR36505">
    <property type="entry name" value="BLR1072 PROTEIN"/>
    <property type="match status" value="1"/>
</dbReference>
<feature type="compositionally biased region" description="Low complexity" evidence="1">
    <location>
        <begin position="178"/>
        <end position="192"/>
    </location>
</feature>
<name>A0A2W2AWS2_9HYPH</name>
<proteinExistence type="predicted"/>
<accession>A0A2W2AWS2</accession>
<evidence type="ECO:0000313" key="4">
    <source>
        <dbReference type="Proteomes" id="UP000248795"/>
    </source>
</evidence>
<organism evidence="3 4">
    <name type="scientific">Aestuariivirga litoralis</name>
    <dbReference type="NCBI Taxonomy" id="2650924"/>
    <lineage>
        <taxon>Bacteria</taxon>
        <taxon>Pseudomonadati</taxon>
        <taxon>Pseudomonadota</taxon>
        <taxon>Alphaproteobacteria</taxon>
        <taxon>Hyphomicrobiales</taxon>
        <taxon>Aestuariivirgaceae</taxon>
        <taxon>Aestuariivirga</taxon>
    </lineage>
</organism>
<gene>
    <name evidence="3" type="ORF">DK847_03995</name>
</gene>
<feature type="region of interest" description="Disordered" evidence="1">
    <location>
        <begin position="168"/>
        <end position="204"/>
    </location>
</feature>
<dbReference type="EMBL" id="QKVK01000002">
    <property type="protein sequence ID" value="PZF78192.1"/>
    <property type="molecule type" value="Genomic_DNA"/>
</dbReference>
<comment type="caution">
    <text evidence="3">The sequence shown here is derived from an EMBL/GenBank/DDBJ whole genome shotgun (WGS) entry which is preliminary data.</text>
</comment>
<dbReference type="InterPro" id="IPR011033">
    <property type="entry name" value="PRC_barrel-like_sf"/>
</dbReference>
<dbReference type="Proteomes" id="UP000248795">
    <property type="component" value="Unassembled WGS sequence"/>
</dbReference>
<dbReference type="SUPFAM" id="SSF50346">
    <property type="entry name" value="PRC-barrel domain"/>
    <property type="match status" value="1"/>
</dbReference>
<dbReference type="PANTHER" id="PTHR36505:SF1">
    <property type="entry name" value="BLR1072 PROTEIN"/>
    <property type="match status" value="1"/>
</dbReference>
<keyword evidence="4" id="KW-1185">Reference proteome</keyword>
<sequence>MSQQNNTTNATQDQNGAATTTDQNAAQSGSSTSTTTDQNNAQNTTATTQGTTTQMSGGALIVPADRLNGVQLMSASDYIGKTVYDQAGNNIGDVNDLIVSGDGNVEAVILGVGGFLGIGEKDVAVNTEAIKIVTDGDNKRLVVEATKEVLENAPTYDRNNRRYADQMNGTATESTGSTTQPAPANNNGNATGNTGGSGTVDCALPENATNAACTNQTQQQ</sequence>
<feature type="region of interest" description="Disordered" evidence="1">
    <location>
        <begin position="1"/>
        <end position="52"/>
    </location>
</feature>
<dbReference type="Pfam" id="PF05239">
    <property type="entry name" value="PRC"/>
    <property type="match status" value="1"/>
</dbReference>
<dbReference type="Gene3D" id="2.30.30.240">
    <property type="entry name" value="PRC-barrel domain"/>
    <property type="match status" value="1"/>
</dbReference>
<feature type="domain" description="PRC-barrel" evidence="2">
    <location>
        <begin position="73"/>
        <end position="149"/>
    </location>
</feature>
<evidence type="ECO:0000313" key="3">
    <source>
        <dbReference type="EMBL" id="PZF78192.1"/>
    </source>
</evidence>
<evidence type="ECO:0000256" key="1">
    <source>
        <dbReference type="SAM" id="MobiDB-lite"/>
    </source>
</evidence>
<reference evidence="4" key="1">
    <citation type="submission" date="2018-06" db="EMBL/GenBank/DDBJ databases">
        <title>Aestuariibacter litoralis strain KCTC 52945T.</title>
        <authorList>
            <person name="Li X."/>
            <person name="Salam N."/>
            <person name="Li J.-L."/>
            <person name="Chen Y.-M."/>
            <person name="Yang Z.-W."/>
            <person name="Zhang L.-Y."/>
            <person name="Han M.-X."/>
            <person name="Xiao M."/>
            <person name="Li W.-J."/>
        </authorList>
    </citation>
    <scope>NUCLEOTIDE SEQUENCE [LARGE SCALE GENOMIC DNA]</scope>
    <source>
        <strain evidence="4">KCTC 52945</strain>
    </source>
</reference>
<dbReference type="AlphaFoldDB" id="A0A2W2AWS2"/>
<protein>
    <recommendedName>
        <fullName evidence="2">PRC-barrel domain-containing protein</fullName>
    </recommendedName>
</protein>